<dbReference type="Pfam" id="PF16924">
    <property type="entry name" value="DpaA_N"/>
    <property type="match status" value="1"/>
</dbReference>
<dbReference type="SUPFAM" id="SSF51735">
    <property type="entry name" value="NAD(P)-binding Rossmann-fold domains"/>
    <property type="match status" value="1"/>
</dbReference>
<keyword evidence="4" id="KW-1185">Reference proteome</keyword>
<evidence type="ECO:0000313" key="4">
    <source>
        <dbReference type="Proteomes" id="UP000198584"/>
    </source>
</evidence>
<proteinExistence type="predicted"/>
<reference evidence="3 4" key="1">
    <citation type="submission" date="2016-10" db="EMBL/GenBank/DDBJ databases">
        <authorList>
            <person name="de Groot N.N."/>
        </authorList>
    </citation>
    <scope>NUCLEOTIDE SEQUENCE [LARGE SCALE GENOMIC DNA]</scope>
    <source>
        <strain evidence="3 4">CCM7597</strain>
    </source>
</reference>
<dbReference type="NCBIfam" id="NF006162">
    <property type="entry name" value="PRK08306.1"/>
    <property type="match status" value="1"/>
</dbReference>
<feature type="domain" description="Dipicolinate synthase subunit A N-terminal" evidence="2">
    <location>
        <begin position="7"/>
        <end position="122"/>
    </location>
</feature>
<organism evidence="3 4">
    <name type="scientific">Thalassobacillus cyri</name>
    <dbReference type="NCBI Taxonomy" id="571932"/>
    <lineage>
        <taxon>Bacteria</taxon>
        <taxon>Bacillati</taxon>
        <taxon>Bacillota</taxon>
        <taxon>Bacilli</taxon>
        <taxon>Bacillales</taxon>
        <taxon>Bacillaceae</taxon>
        <taxon>Thalassobacillus</taxon>
    </lineage>
</organism>
<dbReference type="STRING" id="571932.SAMN05421743_11335"/>
<dbReference type="Gene3D" id="3.40.50.720">
    <property type="entry name" value="NAD(P)-binding Rossmann-like Domain"/>
    <property type="match status" value="2"/>
</dbReference>
<dbReference type="InterPro" id="IPR014215">
    <property type="entry name" value="Dipicolinic_acid_synth_A"/>
</dbReference>
<dbReference type="GO" id="GO:0051287">
    <property type="term" value="F:NAD binding"/>
    <property type="evidence" value="ECO:0007669"/>
    <property type="project" value="InterPro"/>
</dbReference>
<dbReference type="EMBL" id="FNQR01000013">
    <property type="protein sequence ID" value="SEB02497.1"/>
    <property type="molecule type" value="Genomic_DNA"/>
</dbReference>
<dbReference type="Pfam" id="PF02826">
    <property type="entry name" value="2-Hacid_dh_C"/>
    <property type="match status" value="1"/>
</dbReference>
<dbReference type="OrthoDB" id="8840764at2"/>
<sequence length="299" mass="32950">MLTGWNVAILGGDARQIEMIRKLSEWDATLHLVGFDQLDYGFTGANHIDMDDDEVEKFDVVILPVAGTDESGNIDSIFSNQNMVLDEKWVERTKEGCIFLTGIANGYLTKLLETSDRLLIPLLSRDDVAIYNSVPTVEGAIMMVIQNTDFTIHSSRVHVLGLGRVGMSVARAFQGLGAKVFVGVRKPAHYARVQEMGLEPFYLNRLDEVAENTDIMINTIPAPIINASVIRKMPSHTFILDLASKPGGTDFRYAEKRGIKALIAPSLPGIVAPKTAGRILANTVLQILKDQQRKEGKTK</sequence>
<protein>
    <submittedName>
        <fullName evidence="3">Dipicolinate synthase subunit A</fullName>
    </submittedName>
</protein>
<evidence type="ECO:0000259" key="1">
    <source>
        <dbReference type="Pfam" id="PF02826"/>
    </source>
</evidence>
<name>A0A1H4FZE5_9BACI</name>
<dbReference type="NCBIfam" id="TIGR02853">
    <property type="entry name" value="spore_dpaA"/>
    <property type="match status" value="1"/>
</dbReference>
<feature type="domain" description="D-isomer specific 2-hydroxyacid dehydrogenase NAD-binding" evidence="1">
    <location>
        <begin position="151"/>
        <end position="242"/>
    </location>
</feature>
<dbReference type="RefSeq" id="WP_093045764.1">
    <property type="nucleotide sequence ID" value="NZ_FNQR01000013.1"/>
</dbReference>
<dbReference type="InterPro" id="IPR036291">
    <property type="entry name" value="NAD(P)-bd_dom_sf"/>
</dbReference>
<dbReference type="InterPro" id="IPR031629">
    <property type="entry name" value="DpaA_N"/>
</dbReference>
<evidence type="ECO:0000313" key="3">
    <source>
        <dbReference type="EMBL" id="SEB02497.1"/>
    </source>
</evidence>
<evidence type="ECO:0000259" key="2">
    <source>
        <dbReference type="Pfam" id="PF16924"/>
    </source>
</evidence>
<dbReference type="InterPro" id="IPR006140">
    <property type="entry name" value="D-isomer_DH_NAD-bd"/>
</dbReference>
<dbReference type="AlphaFoldDB" id="A0A1H4FZE5"/>
<gene>
    <name evidence="3" type="ORF">SAMN05421743_11335</name>
</gene>
<dbReference type="Proteomes" id="UP000198584">
    <property type="component" value="Unassembled WGS sequence"/>
</dbReference>
<accession>A0A1H4FZE5</accession>